<accession>A0A1X6ZE21</accession>
<evidence type="ECO:0000256" key="1">
    <source>
        <dbReference type="SAM" id="SignalP"/>
    </source>
</evidence>
<dbReference type="Proteomes" id="UP000193207">
    <property type="component" value="Unassembled WGS sequence"/>
</dbReference>
<sequence>MSKSIKSILAIGLVAFVAACAQQQQAEEEFVVVEPVSQEPVYTGKYK</sequence>
<keyword evidence="3" id="KW-1185">Reference proteome</keyword>
<name>A0A1X6ZE21_9RHOB</name>
<dbReference type="AlphaFoldDB" id="A0A1X6ZE21"/>
<dbReference type="PROSITE" id="PS51257">
    <property type="entry name" value="PROKAR_LIPOPROTEIN"/>
    <property type="match status" value="1"/>
</dbReference>
<proteinExistence type="predicted"/>
<evidence type="ECO:0008006" key="4">
    <source>
        <dbReference type="Google" id="ProtNLM"/>
    </source>
</evidence>
<evidence type="ECO:0000313" key="2">
    <source>
        <dbReference type="EMBL" id="SLN49037.1"/>
    </source>
</evidence>
<protein>
    <recommendedName>
        <fullName evidence="4">Lipoprotein</fullName>
    </recommendedName>
</protein>
<organism evidence="2 3">
    <name type="scientific">Roseovarius halotolerans</name>
    <dbReference type="NCBI Taxonomy" id="505353"/>
    <lineage>
        <taxon>Bacteria</taxon>
        <taxon>Pseudomonadati</taxon>
        <taxon>Pseudomonadota</taxon>
        <taxon>Alphaproteobacteria</taxon>
        <taxon>Rhodobacterales</taxon>
        <taxon>Roseobacteraceae</taxon>
        <taxon>Roseovarius</taxon>
    </lineage>
</organism>
<dbReference type="EMBL" id="FWFU01000003">
    <property type="protein sequence ID" value="SLN49037.1"/>
    <property type="molecule type" value="Genomic_DNA"/>
</dbReference>
<dbReference type="RefSeq" id="WP_170156507.1">
    <property type="nucleotide sequence ID" value="NZ_FWFU01000003.1"/>
</dbReference>
<gene>
    <name evidence="2" type="ORF">ROH8110_02642</name>
</gene>
<feature type="chain" id="PRO_5012869186" description="Lipoprotein" evidence="1">
    <location>
        <begin position="27"/>
        <end position="47"/>
    </location>
</feature>
<keyword evidence="1" id="KW-0732">Signal</keyword>
<evidence type="ECO:0000313" key="3">
    <source>
        <dbReference type="Proteomes" id="UP000193207"/>
    </source>
</evidence>
<reference evidence="2 3" key="1">
    <citation type="submission" date="2017-03" db="EMBL/GenBank/DDBJ databases">
        <authorList>
            <person name="Afonso C.L."/>
            <person name="Miller P.J."/>
            <person name="Scott M.A."/>
            <person name="Spackman E."/>
            <person name="Goraichik I."/>
            <person name="Dimitrov K.M."/>
            <person name="Suarez D.L."/>
            <person name="Swayne D.E."/>
        </authorList>
    </citation>
    <scope>NUCLEOTIDE SEQUENCE [LARGE SCALE GENOMIC DNA]</scope>
    <source>
        <strain evidence="2 3">CECT 8110</strain>
    </source>
</reference>
<feature type="signal peptide" evidence="1">
    <location>
        <begin position="1"/>
        <end position="26"/>
    </location>
</feature>